<keyword evidence="1" id="KW-0812">Transmembrane</keyword>
<sequence length="98" mass="10824">MDERPDQQLKQYLTARRAIERAEALANAPSDPVTLPSGEMSTRAEVASDLTLMRERQAARVIRVTGYAQSVLIPSLLLLALGIMLGWAIRGFRKDNAT</sequence>
<accession>A0A1I0JMP4</accession>
<dbReference type="AlphaFoldDB" id="A0A1I0JMP4"/>
<name>A0A1I0JMP4_9RHOB</name>
<dbReference type="Proteomes" id="UP000199180">
    <property type="component" value="Unassembled WGS sequence"/>
</dbReference>
<evidence type="ECO:0000313" key="3">
    <source>
        <dbReference type="Proteomes" id="UP000199180"/>
    </source>
</evidence>
<keyword evidence="1" id="KW-0472">Membrane</keyword>
<dbReference type="EMBL" id="FOHO01000032">
    <property type="protein sequence ID" value="SEU10972.1"/>
    <property type="molecule type" value="Genomic_DNA"/>
</dbReference>
<evidence type="ECO:0000256" key="1">
    <source>
        <dbReference type="SAM" id="Phobius"/>
    </source>
</evidence>
<organism evidence="2 3">
    <name type="scientific">Paracoccus homiensis</name>
    <dbReference type="NCBI Taxonomy" id="364199"/>
    <lineage>
        <taxon>Bacteria</taxon>
        <taxon>Pseudomonadati</taxon>
        <taxon>Pseudomonadota</taxon>
        <taxon>Alphaproteobacteria</taxon>
        <taxon>Rhodobacterales</taxon>
        <taxon>Paracoccaceae</taxon>
        <taxon>Paracoccus</taxon>
    </lineage>
</organism>
<evidence type="ECO:0000313" key="2">
    <source>
        <dbReference type="EMBL" id="SEU10972.1"/>
    </source>
</evidence>
<keyword evidence="1" id="KW-1133">Transmembrane helix</keyword>
<gene>
    <name evidence="2" type="ORF">SAMN04489858_1325</name>
</gene>
<dbReference type="STRING" id="364199.SAMN04489858_1325"/>
<keyword evidence="3" id="KW-1185">Reference proteome</keyword>
<proteinExistence type="predicted"/>
<feature type="transmembrane region" description="Helical" evidence="1">
    <location>
        <begin position="64"/>
        <end position="89"/>
    </location>
</feature>
<protein>
    <submittedName>
        <fullName evidence="2">Uncharacterized protein</fullName>
    </submittedName>
</protein>
<reference evidence="2 3" key="1">
    <citation type="submission" date="2016-10" db="EMBL/GenBank/DDBJ databases">
        <authorList>
            <person name="de Groot N.N."/>
        </authorList>
    </citation>
    <scope>NUCLEOTIDE SEQUENCE [LARGE SCALE GENOMIC DNA]</scope>
    <source>
        <strain evidence="2 3">DSM 17862</strain>
    </source>
</reference>